<reference evidence="2" key="1">
    <citation type="journal article" date="2023" name="Front. Plant Sci.">
        <title>Chromosomal-level genome assembly of Melastoma candidum provides insights into trichome evolution.</title>
        <authorList>
            <person name="Zhong Y."/>
            <person name="Wu W."/>
            <person name="Sun C."/>
            <person name="Zou P."/>
            <person name="Liu Y."/>
            <person name="Dai S."/>
            <person name="Zhou R."/>
        </authorList>
    </citation>
    <scope>NUCLEOTIDE SEQUENCE [LARGE SCALE GENOMIC DNA]</scope>
</reference>
<keyword evidence="2" id="KW-1185">Reference proteome</keyword>
<gene>
    <name evidence="1" type="ORF">MLD38_016360</name>
</gene>
<dbReference type="EMBL" id="CM042883">
    <property type="protein sequence ID" value="KAI4378943.1"/>
    <property type="molecule type" value="Genomic_DNA"/>
</dbReference>
<dbReference type="Proteomes" id="UP001057402">
    <property type="component" value="Chromosome 4"/>
</dbReference>
<evidence type="ECO:0000313" key="1">
    <source>
        <dbReference type="EMBL" id="KAI4378943.1"/>
    </source>
</evidence>
<evidence type="ECO:0000313" key="2">
    <source>
        <dbReference type="Proteomes" id="UP001057402"/>
    </source>
</evidence>
<accession>A0ACB9RJ05</accession>
<protein>
    <submittedName>
        <fullName evidence="1">Uncharacterized protein</fullName>
    </submittedName>
</protein>
<organism evidence="1 2">
    <name type="scientific">Melastoma candidum</name>
    <dbReference type="NCBI Taxonomy" id="119954"/>
    <lineage>
        <taxon>Eukaryota</taxon>
        <taxon>Viridiplantae</taxon>
        <taxon>Streptophyta</taxon>
        <taxon>Embryophyta</taxon>
        <taxon>Tracheophyta</taxon>
        <taxon>Spermatophyta</taxon>
        <taxon>Magnoliopsida</taxon>
        <taxon>eudicotyledons</taxon>
        <taxon>Gunneridae</taxon>
        <taxon>Pentapetalae</taxon>
        <taxon>rosids</taxon>
        <taxon>malvids</taxon>
        <taxon>Myrtales</taxon>
        <taxon>Melastomataceae</taxon>
        <taxon>Melastomatoideae</taxon>
        <taxon>Melastomateae</taxon>
        <taxon>Melastoma</taxon>
    </lineage>
</organism>
<proteinExistence type="predicted"/>
<name>A0ACB9RJ05_9MYRT</name>
<comment type="caution">
    <text evidence="1">The sequence shown here is derived from an EMBL/GenBank/DDBJ whole genome shotgun (WGS) entry which is preliminary data.</text>
</comment>
<sequence length="230" mass="26236">MGYVAEASKRQLVIEICSASKRTGTGCDHLPRRPRSDHRFVDWYLLLGVKDDADADAIRKCYRRLALQVHPDKNDHPDAELAFKLLLEAYKCLSDAAKRKAFDAEKQKNACRECLNLLLYRHPSKVPDLDALKDIRDRFREESRVIENCMRRSYSQCDASPSSEKKESPVFDPLLYEFTGYPHVRSRVDKGIRDRWRCRTATDGSPVFGSSKMSGSDGCLNRSRSVCLGS</sequence>